<evidence type="ECO:0000256" key="4">
    <source>
        <dbReference type="ARBA" id="ARBA00023004"/>
    </source>
</evidence>
<dbReference type="Gene3D" id="2.102.10.10">
    <property type="entry name" value="Rieske [2Fe-2S] iron-sulphur domain"/>
    <property type="match status" value="1"/>
</dbReference>
<reference evidence="10" key="1">
    <citation type="submission" date="2015-08" db="EMBL/GenBank/DDBJ databases">
        <authorList>
            <person name="Babu N.S."/>
            <person name="Beckwith C.J."/>
            <person name="Beseler K.G."/>
            <person name="Brison A."/>
            <person name="Carone J.V."/>
            <person name="Caskin T.P."/>
            <person name="Diamond M."/>
            <person name="Durham M.E."/>
            <person name="Foxe J.M."/>
            <person name="Go M."/>
            <person name="Henderson B.A."/>
            <person name="Jones I.B."/>
            <person name="McGettigan J.A."/>
            <person name="Micheletti S.J."/>
            <person name="Nasrallah M.E."/>
            <person name="Ortiz D."/>
            <person name="Piller C.R."/>
            <person name="Privatt S.R."/>
            <person name="Schneider S.L."/>
            <person name="Sharp S."/>
            <person name="Smith T.C."/>
            <person name="Stanton J.D."/>
            <person name="Ullery H.E."/>
            <person name="Wilson R.J."/>
            <person name="Serrano M.G."/>
            <person name="Buck G."/>
            <person name="Lee V."/>
            <person name="Wang Y."/>
            <person name="Carvalho R."/>
            <person name="Voegtly L."/>
            <person name="Shi R."/>
            <person name="Duckworth R."/>
            <person name="Johnson A."/>
            <person name="Loviza R."/>
            <person name="Walstead R."/>
            <person name="Shah Z."/>
            <person name="Kiflezghi M."/>
            <person name="Wade K."/>
            <person name="Ball S.L."/>
            <person name="Bradley K.W."/>
            <person name="Asai D.J."/>
            <person name="Bowman C.A."/>
            <person name="Russell D.A."/>
            <person name="Pope W.H."/>
            <person name="Jacobs-Sera D."/>
            <person name="Hendrix R.W."/>
            <person name="Hatfull G.F."/>
        </authorList>
    </citation>
    <scope>NUCLEOTIDE SEQUENCE</scope>
</reference>
<keyword evidence="3" id="KW-0560">Oxidoreductase</keyword>
<keyword evidence="1" id="KW-0001">2Fe-2S</keyword>
<dbReference type="InterPro" id="IPR036922">
    <property type="entry name" value="Rieske_2Fe-2S_sf"/>
</dbReference>
<dbReference type="GO" id="GO:0051537">
    <property type="term" value="F:2 iron, 2 sulfur cluster binding"/>
    <property type="evidence" value="ECO:0007669"/>
    <property type="project" value="UniProtKB-KW"/>
</dbReference>
<evidence type="ECO:0000256" key="8">
    <source>
        <dbReference type="SAM" id="Phobius"/>
    </source>
</evidence>
<dbReference type="EMBL" id="GDKF01000840">
    <property type="protein sequence ID" value="JAT77782.1"/>
    <property type="molecule type" value="Transcribed_RNA"/>
</dbReference>
<dbReference type="AlphaFoldDB" id="A0A1D2AF13"/>
<evidence type="ECO:0000256" key="6">
    <source>
        <dbReference type="ARBA" id="ARBA00023063"/>
    </source>
</evidence>
<dbReference type="PANTHER" id="PTHR43456:SF2">
    <property type="entry name" value="RIESKE (2FE-2S) DOMAIN-CONTAINING PROTEIN"/>
    <property type="match status" value="1"/>
</dbReference>
<name>A0A1D2AF13_AUXPR</name>
<accession>A0A1D2AF13</accession>
<evidence type="ECO:0000256" key="1">
    <source>
        <dbReference type="ARBA" id="ARBA00022714"/>
    </source>
</evidence>
<dbReference type="PROSITE" id="PS51296">
    <property type="entry name" value="RIESKE"/>
    <property type="match status" value="1"/>
</dbReference>
<keyword evidence="8" id="KW-0472">Membrane</keyword>
<keyword evidence="8" id="KW-1133">Transmembrane helix</keyword>
<organism evidence="10">
    <name type="scientific">Auxenochlorella protothecoides</name>
    <name type="common">Green microalga</name>
    <name type="synonym">Chlorella protothecoides</name>
    <dbReference type="NCBI Taxonomy" id="3075"/>
    <lineage>
        <taxon>Eukaryota</taxon>
        <taxon>Viridiplantae</taxon>
        <taxon>Chlorophyta</taxon>
        <taxon>core chlorophytes</taxon>
        <taxon>Trebouxiophyceae</taxon>
        <taxon>Chlorellales</taxon>
        <taxon>Chlorellaceae</taxon>
        <taxon>Auxenochlorella</taxon>
    </lineage>
</organism>
<keyword evidence="8" id="KW-0812">Transmembrane</keyword>
<sequence>MATLTALHAPSISRACPGIPGFTARMMALPQARRPLFSLRKAAMPARISQGPRSRRAQASSSTASGSFTPAIAPEDLPKGERKEVRINGTSILLLWYRDTIYALEARSPAEGAYSEGLIKAKLTQNYGIECPATGTVFSLKDGSILEWYPTNPVLRVLTPSNTCRPLRIFPVQLKEDAIYVDVSTGDSGPGWRAAKGGAEVPLADDVYTLQPKSYVQEEGDAGSRGDAWGSQVSKAAVVSVTALATLAVLVVGWALFRYLTGE</sequence>
<keyword evidence="2" id="KW-0479">Metal-binding</keyword>
<dbReference type="InterPro" id="IPR017941">
    <property type="entry name" value="Rieske_2Fe-2S"/>
</dbReference>
<protein>
    <recommendedName>
        <fullName evidence="9">Rieske domain-containing protein</fullName>
    </recommendedName>
</protein>
<dbReference type="CDD" id="cd03467">
    <property type="entry name" value="Rieske"/>
    <property type="match status" value="1"/>
</dbReference>
<dbReference type="PANTHER" id="PTHR43456">
    <property type="entry name" value="RIESKE (2FE-2S) DOMAIN-CONTAINING PROTEIN"/>
    <property type="match status" value="1"/>
</dbReference>
<dbReference type="GO" id="GO:0042128">
    <property type="term" value="P:nitrate assimilation"/>
    <property type="evidence" value="ECO:0007669"/>
    <property type="project" value="UniProtKB-KW"/>
</dbReference>
<feature type="region of interest" description="Disordered" evidence="7">
    <location>
        <begin position="45"/>
        <end position="75"/>
    </location>
</feature>
<keyword evidence="5" id="KW-0411">Iron-sulfur</keyword>
<evidence type="ECO:0000313" key="10">
    <source>
        <dbReference type="EMBL" id="JAT77782.1"/>
    </source>
</evidence>
<evidence type="ECO:0000256" key="2">
    <source>
        <dbReference type="ARBA" id="ARBA00022723"/>
    </source>
</evidence>
<dbReference type="Pfam" id="PF13806">
    <property type="entry name" value="Rieske_2"/>
    <property type="match status" value="1"/>
</dbReference>
<evidence type="ECO:0000256" key="7">
    <source>
        <dbReference type="SAM" id="MobiDB-lite"/>
    </source>
</evidence>
<feature type="domain" description="Rieske" evidence="9">
    <location>
        <begin position="69"/>
        <end position="181"/>
    </location>
</feature>
<evidence type="ECO:0000256" key="3">
    <source>
        <dbReference type="ARBA" id="ARBA00023002"/>
    </source>
</evidence>
<evidence type="ECO:0000259" key="9">
    <source>
        <dbReference type="PROSITE" id="PS51296"/>
    </source>
</evidence>
<proteinExistence type="predicted"/>
<feature type="transmembrane region" description="Helical" evidence="8">
    <location>
        <begin position="236"/>
        <end position="257"/>
    </location>
</feature>
<gene>
    <name evidence="10" type="ORF">g.366</name>
</gene>
<dbReference type="GO" id="GO:0046872">
    <property type="term" value="F:metal ion binding"/>
    <property type="evidence" value="ECO:0007669"/>
    <property type="project" value="UniProtKB-KW"/>
</dbReference>
<dbReference type="GO" id="GO:0008942">
    <property type="term" value="F:nitrite reductase [NAD(P)H] activity"/>
    <property type="evidence" value="ECO:0007669"/>
    <property type="project" value="InterPro"/>
</dbReference>
<evidence type="ECO:0000256" key="5">
    <source>
        <dbReference type="ARBA" id="ARBA00023014"/>
    </source>
</evidence>
<keyword evidence="4" id="KW-0408">Iron</keyword>
<keyword evidence="6" id="KW-0534">Nitrate assimilation</keyword>
<dbReference type="InterPro" id="IPR012748">
    <property type="entry name" value="Rieske-like_NirD"/>
</dbReference>
<dbReference type="SUPFAM" id="SSF50022">
    <property type="entry name" value="ISP domain"/>
    <property type="match status" value="1"/>
</dbReference>
<feature type="compositionally biased region" description="Low complexity" evidence="7">
    <location>
        <begin position="49"/>
        <end position="71"/>
    </location>
</feature>